<name>A0A9Q1HZJ1_CONCO</name>
<gene>
    <name evidence="1" type="ORF">COCON_G00095640</name>
</gene>
<dbReference type="AlphaFoldDB" id="A0A9Q1HZJ1"/>
<keyword evidence="2" id="KW-1185">Reference proteome</keyword>
<reference evidence="1" key="1">
    <citation type="journal article" date="2023" name="Science">
        <title>Genome structures resolve the early diversification of teleost fishes.</title>
        <authorList>
            <person name="Parey E."/>
            <person name="Louis A."/>
            <person name="Montfort J."/>
            <person name="Bouchez O."/>
            <person name="Roques C."/>
            <person name="Iampietro C."/>
            <person name="Lluch J."/>
            <person name="Castinel A."/>
            <person name="Donnadieu C."/>
            <person name="Desvignes T."/>
            <person name="Floi Bucao C."/>
            <person name="Jouanno E."/>
            <person name="Wen M."/>
            <person name="Mejri S."/>
            <person name="Dirks R."/>
            <person name="Jansen H."/>
            <person name="Henkel C."/>
            <person name="Chen W.J."/>
            <person name="Zahm M."/>
            <person name="Cabau C."/>
            <person name="Klopp C."/>
            <person name="Thompson A.W."/>
            <person name="Robinson-Rechavi M."/>
            <person name="Braasch I."/>
            <person name="Lecointre G."/>
            <person name="Bobe J."/>
            <person name="Postlethwait J.H."/>
            <person name="Berthelot C."/>
            <person name="Roest Crollius H."/>
            <person name="Guiguen Y."/>
        </authorList>
    </citation>
    <scope>NUCLEOTIDE SEQUENCE</scope>
    <source>
        <strain evidence="1">Concon-B</strain>
    </source>
</reference>
<sequence>MQMPSGYHWANLALIKGLPLENTSGSQPQAFRDCNTRERYSVQACSYWCEELYCSGSGLQRLDECRGPEQMQHLEDVWDQKMGKQIAPPSTPPKFALWTSDHRRFW</sequence>
<organism evidence="1 2">
    <name type="scientific">Conger conger</name>
    <name type="common">Conger eel</name>
    <name type="synonym">Muraena conger</name>
    <dbReference type="NCBI Taxonomy" id="82655"/>
    <lineage>
        <taxon>Eukaryota</taxon>
        <taxon>Metazoa</taxon>
        <taxon>Chordata</taxon>
        <taxon>Craniata</taxon>
        <taxon>Vertebrata</taxon>
        <taxon>Euteleostomi</taxon>
        <taxon>Actinopterygii</taxon>
        <taxon>Neopterygii</taxon>
        <taxon>Teleostei</taxon>
        <taxon>Anguilliformes</taxon>
        <taxon>Congridae</taxon>
        <taxon>Conger</taxon>
    </lineage>
</organism>
<protein>
    <submittedName>
        <fullName evidence="1">Uncharacterized protein</fullName>
    </submittedName>
</protein>
<evidence type="ECO:0000313" key="2">
    <source>
        <dbReference type="Proteomes" id="UP001152803"/>
    </source>
</evidence>
<proteinExistence type="predicted"/>
<dbReference type="EMBL" id="JAFJMO010000006">
    <property type="protein sequence ID" value="KAJ8274939.1"/>
    <property type="molecule type" value="Genomic_DNA"/>
</dbReference>
<dbReference type="Proteomes" id="UP001152803">
    <property type="component" value="Unassembled WGS sequence"/>
</dbReference>
<accession>A0A9Q1HZJ1</accession>
<evidence type="ECO:0000313" key="1">
    <source>
        <dbReference type="EMBL" id="KAJ8274939.1"/>
    </source>
</evidence>
<comment type="caution">
    <text evidence="1">The sequence shown here is derived from an EMBL/GenBank/DDBJ whole genome shotgun (WGS) entry which is preliminary data.</text>
</comment>